<name>F4YA71_9CAUD</name>
<organism evidence="1 2">
    <name type="scientific">Campylobacter phage NCTC12673</name>
    <dbReference type="NCBI Taxonomy" id="2885915"/>
    <lineage>
        <taxon>Viruses</taxon>
        <taxon>Duplodnaviria</taxon>
        <taxon>Heunggongvirae</taxon>
        <taxon>Uroviricota</taxon>
        <taxon>Caudoviricetes</taxon>
        <taxon>Connertonviridae</taxon>
        <taxon>Fletchervirus</taxon>
        <taxon>Fletchervirus NCTC12673</taxon>
    </lineage>
</organism>
<dbReference type="Proteomes" id="UP000008310">
    <property type="component" value="Segment"/>
</dbReference>
<accession>F4YA71</accession>
<keyword evidence="2" id="KW-1185">Reference proteome</keyword>
<dbReference type="EMBL" id="GU296433">
    <property type="protein sequence ID" value="AEA86393.1"/>
    <property type="molecule type" value="Genomic_DNA"/>
</dbReference>
<dbReference type="GeneID" id="10896819"/>
<reference evidence="1 2" key="1">
    <citation type="journal article" date="2011" name="Appl. Environ. Microbiol.">
        <title>Genome and Proteome of Campylobacter jejuni Bacteriophage NCTC 12673.</title>
        <authorList>
            <person name="Kropinski A.M."/>
            <person name="Arutyunov D."/>
            <person name="Foss M."/>
            <person name="Cunningham A."/>
            <person name="Ding W."/>
            <person name="Singh A."/>
            <person name="Pavlov A.R."/>
            <person name="Henry M."/>
            <person name="Evoy S."/>
            <person name="Kelly J."/>
            <person name="Szymanski C.M."/>
        </authorList>
    </citation>
    <scope>NUCLEOTIDE SEQUENCE [LARGE SCALE GENOMIC DNA]</scope>
</reference>
<protein>
    <submittedName>
        <fullName evidence="1">Uncharacterized protein</fullName>
    </submittedName>
</protein>
<dbReference type="RefSeq" id="YP_004421601.1">
    <property type="nucleotide sequence ID" value="NC_015464.1"/>
</dbReference>
<evidence type="ECO:0000313" key="1">
    <source>
        <dbReference type="EMBL" id="AEA86393.1"/>
    </source>
</evidence>
<dbReference type="KEGG" id="vg:10896819"/>
<proteinExistence type="predicted"/>
<evidence type="ECO:0000313" key="2">
    <source>
        <dbReference type="Proteomes" id="UP000008310"/>
    </source>
</evidence>
<sequence>MIYYHRNYKGNIMIVCNYNVVPVIISLYRNDFNMQEVKICGYNQLNEYIKDDSYKFEIIGFNTDSINLPKNIVNLEINFENIPKYLQNPLKSYYKWDKNNQRDFLFGYYLDLYFKKNKLPALVDLLKNNTEENNIYNIVKNNFISLEYSLQQNIIKEKIINDTYIMKGNYNSFVYKMVTSQYKIYILDDDLGKLIIFSGDLKIIYDRISHLKIDIIKTENCIILNDIDNKQQIVKLMLGL</sequence>